<name>A0A553HUL0_9PEZI</name>
<dbReference type="InterPro" id="IPR036291">
    <property type="entry name" value="NAD(P)-bd_dom_sf"/>
</dbReference>
<evidence type="ECO:0000256" key="2">
    <source>
        <dbReference type="ARBA" id="ARBA00023445"/>
    </source>
</evidence>
<evidence type="ECO:0000313" key="5">
    <source>
        <dbReference type="Proteomes" id="UP000319160"/>
    </source>
</evidence>
<dbReference type="Pfam" id="PF01370">
    <property type="entry name" value="Epimerase"/>
    <property type="match status" value="1"/>
</dbReference>
<dbReference type="FunFam" id="3.40.50.720:FF:000426">
    <property type="entry name" value="Aldehyde reductase 2"/>
    <property type="match status" value="1"/>
</dbReference>
<comment type="similarity">
    <text evidence="2">Belongs to the NAD(P)-dependent epimerase/dehydratase family. Dihydroflavonol-4-reductase subfamily.</text>
</comment>
<dbReference type="GO" id="GO:0016616">
    <property type="term" value="F:oxidoreductase activity, acting on the CH-OH group of donors, NAD or NADP as acceptor"/>
    <property type="evidence" value="ECO:0007669"/>
    <property type="project" value="TreeGrafter"/>
</dbReference>
<dbReference type="SUPFAM" id="SSF51735">
    <property type="entry name" value="NAD(P)-binding Rossmann-fold domains"/>
    <property type="match status" value="1"/>
</dbReference>
<dbReference type="InterPro" id="IPR050425">
    <property type="entry name" value="NAD(P)_dehydrat-like"/>
</dbReference>
<reference evidence="5" key="1">
    <citation type="submission" date="2019-06" db="EMBL/GenBank/DDBJ databases">
        <title>Draft genome sequence of the griseofulvin-producing fungus Xylaria cubensis strain G536.</title>
        <authorList>
            <person name="Mead M.E."/>
            <person name="Raja H.A."/>
            <person name="Steenwyk J.L."/>
            <person name="Knowles S.L."/>
            <person name="Oberlies N.H."/>
            <person name="Rokas A."/>
        </authorList>
    </citation>
    <scope>NUCLEOTIDE SEQUENCE [LARGE SCALE GENOMIC DNA]</scope>
    <source>
        <strain evidence="5">G536</strain>
    </source>
</reference>
<evidence type="ECO:0000313" key="4">
    <source>
        <dbReference type="EMBL" id="TRX91635.1"/>
    </source>
</evidence>
<dbReference type="STRING" id="2512241.A0A553HUL0"/>
<organism evidence="4 5">
    <name type="scientific">Xylaria flabelliformis</name>
    <dbReference type="NCBI Taxonomy" id="2512241"/>
    <lineage>
        <taxon>Eukaryota</taxon>
        <taxon>Fungi</taxon>
        <taxon>Dikarya</taxon>
        <taxon>Ascomycota</taxon>
        <taxon>Pezizomycotina</taxon>
        <taxon>Sordariomycetes</taxon>
        <taxon>Xylariomycetidae</taxon>
        <taxon>Xylariales</taxon>
        <taxon>Xylariaceae</taxon>
        <taxon>Xylaria</taxon>
    </lineage>
</organism>
<dbReference type="PANTHER" id="PTHR10366:SF562">
    <property type="entry name" value="ALDEHYDE REDUCTASE II (AFU_ORTHOLOGUE AFUA_1G11360)"/>
    <property type="match status" value="1"/>
</dbReference>
<dbReference type="PANTHER" id="PTHR10366">
    <property type="entry name" value="NAD DEPENDENT EPIMERASE/DEHYDRATASE"/>
    <property type="match status" value="1"/>
</dbReference>
<accession>A0A553HUL0</accession>
<dbReference type="AlphaFoldDB" id="A0A553HUL0"/>
<evidence type="ECO:0000259" key="3">
    <source>
        <dbReference type="Pfam" id="PF01370"/>
    </source>
</evidence>
<comment type="caution">
    <text evidence="4">The sequence shown here is derived from an EMBL/GenBank/DDBJ whole genome shotgun (WGS) entry which is preliminary data.</text>
</comment>
<evidence type="ECO:0000256" key="1">
    <source>
        <dbReference type="ARBA" id="ARBA00023002"/>
    </source>
</evidence>
<sequence length="351" mass="39000">MHVHLIDHPMWRPNISNPTIPLGSTILVTGANGLIASTLIDQLLAAGYYVRGTVRDVKRCQWLRSTLDSRHGPGYLELVEVPDINKMGAWDAAVQGVSGIAHIIGAVTNNDPLIDQNLEEEMAAHISLLEAAQAEKLMKSFVLTSSAFAAWTPNASKMVNLGQWDWNHEAVDLARSSAADKGLAPLMALKTLIEQKVWDWVNSKQLRFTFNSILLDTVIGHCLHPKDIGIPSTNGMVKWVYDGVHLDLIAMMQPQWFIDTRDAALLYVAALTTPGVDGERLFGFGGRYSWPKVAEILQKFYPEKNVSTLIDNGWDKTEVPNKRSEELLRRVKLASWTELEESVKDASACFT</sequence>
<dbReference type="EMBL" id="VFLP01000043">
    <property type="protein sequence ID" value="TRX91635.1"/>
    <property type="molecule type" value="Genomic_DNA"/>
</dbReference>
<dbReference type="OrthoDB" id="2735536at2759"/>
<gene>
    <name evidence="4" type="ORF">FHL15_007417</name>
</gene>
<dbReference type="Proteomes" id="UP000319160">
    <property type="component" value="Unassembled WGS sequence"/>
</dbReference>
<protein>
    <recommendedName>
        <fullName evidence="3">NAD-dependent epimerase/dehydratase domain-containing protein</fullName>
    </recommendedName>
</protein>
<keyword evidence="5" id="KW-1185">Reference proteome</keyword>
<feature type="domain" description="NAD-dependent epimerase/dehydratase" evidence="3">
    <location>
        <begin position="26"/>
        <end position="148"/>
    </location>
</feature>
<dbReference type="InterPro" id="IPR001509">
    <property type="entry name" value="Epimerase_deHydtase"/>
</dbReference>
<dbReference type="Gene3D" id="3.40.50.720">
    <property type="entry name" value="NAD(P)-binding Rossmann-like Domain"/>
    <property type="match status" value="1"/>
</dbReference>
<keyword evidence="1" id="KW-0560">Oxidoreductase</keyword>
<proteinExistence type="inferred from homology"/>